<reference evidence="3 4" key="1">
    <citation type="submission" date="2019-09" db="EMBL/GenBank/DDBJ databases">
        <authorList>
            <person name="Ou C."/>
        </authorList>
    </citation>
    <scope>NUCLEOTIDE SEQUENCE [LARGE SCALE GENOMIC DNA]</scope>
    <source>
        <strain evidence="3">S2</strain>
        <tissue evidence="3">Leaf</tissue>
    </source>
</reference>
<feature type="chain" id="PRO_5024410290" evidence="2">
    <location>
        <begin position="21"/>
        <end position="126"/>
    </location>
</feature>
<reference evidence="3 4" key="3">
    <citation type="submission" date="2019-11" db="EMBL/GenBank/DDBJ databases">
        <title>A de novo genome assembly of a pear dwarfing rootstock.</title>
        <authorList>
            <person name="Wang F."/>
            <person name="Wang J."/>
            <person name="Li S."/>
            <person name="Zhang Y."/>
            <person name="Fang M."/>
            <person name="Ma L."/>
            <person name="Zhao Y."/>
            <person name="Jiang S."/>
        </authorList>
    </citation>
    <scope>NUCLEOTIDE SEQUENCE [LARGE SCALE GENOMIC DNA]</scope>
    <source>
        <strain evidence="3">S2</strain>
        <tissue evidence="3">Leaf</tissue>
    </source>
</reference>
<evidence type="ECO:0000256" key="1">
    <source>
        <dbReference type="SAM" id="MobiDB-lite"/>
    </source>
</evidence>
<proteinExistence type="predicted"/>
<evidence type="ECO:0000256" key="2">
    <source>
        <dbReference type="SAM" id="SignalP"/>
    </source>
</evidence>
<evidence type="ECO:0000313" key="4">
    <source>
        <dbReference type="Proteomes" id="UP000327157"/>
    </source>
</evidence>
<keyword evidence="2" id="KW-0732">Signal</keyword>
<protein>
    <submittedName>
        <fullName evidence="3">Mucin-1-like</fullName>
    </submittedName>
</protein>
<feature type="signal peptide" evidence="2">
    <location>
        <begin position="1"/>
        <end position="20"/>
    </location>
</feature>
<comment type="caution">
    <text evidence="3">The sequence shown here is derived from an EMBL/GenBank/DDBJ whole genome shotgun (WGS) entry which is preliminary data.</text>
</comment>
<accession>A0A5N5G8N4</accession>
<name>A0A5N5G8N4_9ROSA</name>
<sequence length="126" mass="12301">MGRQVIVLALVFVAITGVLAQEPIASPPAPSPASSPDATTSPSPSSSSAPSPSGGDASTPASAPSPANDVSSAPSPHSGDAAAPGSMATDETLEIAAAPEGEAAAERPPDAEEDYPTDDLSRLIKN</sequence>
<keyword evidence="4" id="KW-1185">Reference proteome</keyword>
<gene>
    <name evidence="3" type="ORF">D8674_018163</name>
</gene>
<feature type="compositionally biased region" description="Low complexity" evidence="1">
    <location>
        <begin position="34"/>
        <end position="67"/>
    </location>
</feature>
<feature type="region of interest" description="Disordered" evidence="1">
    <location>
        <begin position="23"/>
        <end position="126"/>
    </location>
</feature>
<reference evidence="4" key="2">
    <citation type="submission" date="2019-10" db="EMBL/GenBank/DDBJ databases">
        <title>A de novo genome assembly of a pear dwarfing rootstock.</title>
        <authorList>
            <person name="Wang F."/>
            <person name="Wang J."/>
            <person name="Li S."/>
            <person name="Zhang Y."/>
            <person name="Fang M."/>
            <person name="Ma L."/>
            <person name="Zhao Y."/>
            <person name="Jiang S."/>
        </authorList>
    </citation>
    <scope>NUCLEOTIDE SEQUENCE [LARGE SCALE GENOMIC DNA]</scope>
</reference>
<evidence type="ECO:0000313" key="3">
    <source>
        <dbReference type="EMBL" id="KAB2610131.1"/>
    </source>
</evidence>
<dbReference type="AlphaFoldDB" id="A0A5N5G8N4"/>
<dbReference type="Proteomes" id="UP000327157">
    <property type="component" value="Chromosome 17"/>
</dbReference>
<dbReference type="EMBL" id="SMOL01000487">
    <property type="protein sequence ID" value="KAB2610131.1"/>
    <property type="molecule type" value="Genomic_DNA"/>
</dbReference>
<organism evidence="3 4">
    <name type="scientific">Pyrus ussuriensis x Pyrus communis</name>
    <dbReference type="NCBI Taxonomy" id="2448454"/>
    <lineage>
        <taxon>Eukaryota</taxon>
        <taxon>Viridiplantae</taxon>
        <taxon>Streptophyta</taxon>
        <taxon>Embryophyta</taxon>
        <taxon>Tracheophyta</taxon>
        <taxon>Spermatophyta</taxon>
        <taxon>Magnoliopsida</taxon>
        <taxon>eudicotyledons</taxon>
        <taxon>Gunneridae</taxon>
        <taxon>Pentapetalae</taxon>
        <taxon>rosids</taxon>
        <taxon>fabids</taxon>
        <taxon>Rosales</taxon>
        <taxon>Rosaceae</taxon>
        <taxon>Amygdaloideae</taxon>
        <taxon>Maleae</taxon>
        <taxon>Pyrus</taxon>
    </lineage>
</organism>